<comment type="caution">
    <text evidence="3">The sequence shown here is derived from an EMBL/GenBank/DDBJ whole genome shotgun (WGS) entry which is preliminary data.</text>
</comment>
<name>A0ABV1G718_9FIRM</name>
<keyword evidence="4" id="KW-1185">Reference proteome</keyword>
<feature type="transmembrane region" description="Helical" evidence="1">
    <location>
        <begin position="104"/>
        <end position="130"/>
    </location>
</feature>
<accession>A0ABV1G718</accession>
<keyword evidence="1" id="KW-1133">Transmembrane helix</keyword>
<keyword evidence="1" id="KW-0812">Transmembrane</keyword>
<proteinExistence type="predicted"/>
<evidence type="ECO:0000259" key="2">
    <source>
        <dbReference type="Pfam" id="PF13248"/>
    </source>
</evidence>
<keyword evidence="1" id="KW-0472">Membrane</keyword>
<dbReference type="Pfam" id="PF13248">
    <property type="entry name" value="Zn_ribbon_3"/>
    <property type="match status" value="1"/>
</dbReference>
<reference evidence="3 4" key="1">
    <citation type="submission" date="2024-03" db="EMBL/GenBank/DDBJ databases">
        <title>Human intestinal bacterial collection.</title>
        <authorList>
            <person name="Pauvert C."/>
            <person name="Hitch T.C.A."/>
            <person name="Clavel T."/>
        </authorList>
    </citation>
    <scope>NUCLEOTIDE SEQUENCE [LARGE SCALE GENOMIC DNA]</scope>
    <source>
        <strain evidence="3 4">CLA-AA-H192</strain>
    </source>
</reference>
<dbReference type="Proteomes" id="UP001491552">
    <property type="component" value="Unassembled WGS sequence"/>
</dbReference>
<gene>
    <name evidence="3" type="ORF">WMO66_08140</name>
</gene>
<dbReference type="RefSeq" id="WP_349135918.1">
    <property type="nucleotide sequence ID" value="NZ_JBBMFF010000220.1"/>
</dbReference>
<sequence length="131" mass="13433">MSMIQCPNCKSMVDNSGAFCPNCGTPIAAAPETPVQPVQAQPSQPVYVAAPVPEKRGAHGCSIAGFVCGLLGLIFCWTYIGLLAIPGLILSIVGMSQKNRSKGLGIAGLILSAIALCIWLIVLAAIGIAVL</sequence>
<organism evidence="3 4">
    <name type="scientific">Faecousia intestinalis</name>
    <dbReference type="NCBI Taxonomy" id="3133167"/>
    <lineage>
        <taxon>Bacteria</taxon>
        <taxon>Bacillati</taxon>
        <taxon>Bacillota</taxon>
        <taxon>Clostridia</taxon>
        <taxon>Eubacteriales</taxon>
        <taxon>Oscillospiraceae</taxon>
        <taxon>Faecousia</taxon>
    </lineage>
</organism>
<dbReference type="EMBL" id="JBBMFF010000220">
    <property type="protein sequence ID" value="MEQ2511213.1"/>
    <property type="molecule type" value="Genomic_DNA"/>
</dbReference>
<dbReference type="InterPro" id="IPR059113">
    <property type="entry name" value="Znf_ribbon"/>
</dbReference>
<evidence type="ECO:0000313" key="3">
    <source>
        <dbReference type="EMBL" id="MEQ2511213.1"/>
    </source>
</evidence>
<protein>
    <submittedName>
        <fullName evidence="3">Zinc ribbon domain-containing protein</fullName>
    </submittedName>
</protein>
<feature type="domain" description="Putative zinc-ribbon" evidence="2">
    <location>
        <begin position="2"/>
        <end position="27"/>
    </location>
</feature>
<evidence type="ECO:0000313" key="4">
    <source>
        <dbReference type="Proteomes" id="UP001491552"/>
    </source>
</evidence>
<feature type="transmembrane region" description="Helical" evidence="1">
    <location>
        <begin position="63"/>
        <end position="92"/>
    </location>
</feature>
<evidence type="ECO:0000256" key="1">
    <source>
        <dbReference type="SAM" id="Phobius"/>
    </source>
</evidence>